<accession>A0ABS0CGX0</accession>
<dbReference type="Proteomes" id="UP000807309">
    <property type="component" value="Unassembled WGS sequence"/>
</dbReference>
<sequence>MVTRRVGETCGRPAASGDLRRQLREELGRDLTVAVLDRAEFVVRERLELPRARSDSIDRFLVDLAVQAELAEELRG</sequence>
<evidence type="ECO:0000313" key="1">
    <source>
        <dbReference type="EMBL" id="MBF6229587.1"/>
    </source>
</evidence>
<dbReference type="EMBL" id="JADLRE010000045">
    <property type="protein sequence ID" value="MBF6229587.1"/>
    <property type="molecule type" value="Genomic_DNA"/>
</dbReference>
<name>A0ABS0CGX0_9NOCA</name>
<dbReference type="RefSeq" id="WP_195036419.1">
    <property type="nucleotide sequence ID" value="NZ_JADLRE010000045.1"/>
</dbReference>
<organism evidence="1 2">
    <name type="scientific">Nocardia abscessus</name>
    <dbReference type="NCBI Taxonomy" id="120957"/>
    <lineage>
        <taxon>Bacteria</taxon>
        <taxon>Bacillati</taxon>
        <taxon>Actinomycetota</taxon>
        <taxon>Actinomycetes</taxon>
        <taxon>Mycobacteriales</taxon>
        <taxon>Nocardiaceae</taxon>
        <taxon>Nocardia</taxon>
    </lineage>
</organism>
<gene>
    <name evidence="1" type="ORF">IU470_31430</name>
</gene>
<protein>
    <submittedName>
        <fullName evidence="1">Uncharacterized protein</fullName>
    </submittedName>
</protein>
<comment type="caution">
    <text evidence="1">The sequence shown here is derived from an EMBL/GenBank/DDBJ whole genome shotgun (WGS) entry which is preliminary data.</text>
</comment>
<proteinExistence type="predicted"/>
<evidence type="ECO:0000313" key="2">
    <source>
        <dbReference type="Proteomes" id="UP000807309"/>
    </source>
</evidence>
<keyword evidence="2" id="KW-1185">Reference proteome</keyword>
<reference evidence="1 2" key="1">
    <citation type="submission" date="2020-10" db="EMBL/GenBank/DDBJ databases">
        <title>Identification of Nocardia species via Next-generation sequencing and recognition of intraspecies genetic diversity.</title>
        <authorList>
            <person name="Li P."/>
            <person name="Li P."/>
            <person name="Lu B."/>
        </authorList>
    </citation>
    <scope>NUCLEOTIDE SEQUENCE [LARGE SCALE GENOMIC DNA]</scope>
    <source>
        <strain evidence="1 2">N-11</strain>
    </source>
</reference>